<name>A0A4Z2HL63_9TELE</name>
<keyword evidence="3" id="KW-1185">Reference proteome</keyword>
<organism evidence="2 3">
    <name type="scientific">Liparis tanakae</name>
    <name type="common">Tanaka's snailfish</name>
    <dbReference type="NCBI Taxonomy" id="230148"/>
    <lineage>
        <taxon>Eukaryota</taxon>
        <taxon>Metazoa</taxon>
        <taxon>Chordata</taxon>
        <taxon>Craniata</taxon>
        <taxon>Vertebrata</taxon>
        <taxon>Euteleostomi</taxon>
        <taxon>Actinopterygii</taxon>
        <taxon>Neopterygii</taxon>
        <taxon>Teleostei</taxon>
        <taxon>Neoteleostei</taxon>
        <taxon>Acanthomorphata</taxon>
        <taxon>Eupercaria</taxon>
        <taxon>Perciformes</taxon>
        <taxon>Cottioidei</taxon>
        <taxon>Cottales</taxon>
        <taxon>Liparidae</taxon>
        <taxon>Liparis</taxon>
    </lineage>
</organism>
<proteinExistence type="predicted"/>
<comment type="caution">
    <text evidence="2">The sequence shown here is derived from an EMBL/GenBank/DDBJ whole genome shotgun (WGS) entry which is preliminary data.</text>
</comment>
<gene>
    <name evidence="2" type="ORF">EYF80_023173</name>
</gene>
<sequence length="72" mass="7836">MTWTRGAAEALAKGTQLPVPLTSQDTEGELDTGPDKRTACSSWGHVRISRAAWTSPSLSNRSCVWFSILKES</sequence>
<accession>A0A4Z2HL63</accession>
<dbReference type="EMBL" id="SRLO01000216">
    <property type="protein sequence ID" value="TNN66639.1"/>
    <property type="molecule type" value="Genomic_DNA"/>
</dbReference>
<protein>
    <submittedName>
        <fullName evidence="2">Uncharacterized protein</fullName>
    </submittedName>
</protein>
<dbReference type="AlphaFoldDB" id="A0A4Z2HL63"/>
<evidence type="ECO:0000313" key="3">
    <source>
        <dbReference type="Proteomes" id="UP000314294"/>
    </source>
</evidence>
<feature type="region of interest" description="Disordered" evidence="1">
    <location>
        <begin position="1"/>
        <end position="36"/>
    </location>
</feature>
<reference evidence="2 3" key="1">
    <citation type="submission" date="2019-03" db="EMBL/GenBank/DDBJ databases">
        <title>First draft genome of Liparis tanakae, snailfish: a comprehensive survey of snailfish specific genes.</title>
        <authorList>
            <person name="Kim W."/>
            <person name="Song I."/>
            <person name="Jeong J.-H."/>
            <person name="Kim D."/>
            <person name="Kim S."/>
            <person name="Ryu S."/>
            <person name="Song J.Y."/>
            <person name="Lee S.K."/>
        </authorList>
    </citation>
    <scope>NUCLEOTIDE SEQUENCE [LARGE SCALE GENOMIC DNA]</scope>
    <source>
        <tissue evidence="2">Muscle</tissue>
    </source>
</reference>
<dbReference type="Proteomes" id="UP000314294">
    <property type="component" value="Unassembled WGS sequence"/>
</dbReference>
<evidence type="ECO:0000313" key="2">
    <source>
        <dbReference type="EMBL" id="TNN66639.1"/>
    </source>
</evidence>
<evidence type="ECO:0000256" key="1">
    <source>
        <dbReference type="SAM" id="MobiDB-lite"/>
    </source>
</evidence>